<comment type="caution">
    <text evidence="1">The sequence shown here is derived from an EMBL/GenBank/DDBJ whole genome shotgun (WGS) entry which is preliminary data.</text>
</comment>
<proteinExistence type="predicted"/>
<evidence type="ECO:0000313" key="2">
    <source>
        <dbReference type="Proteomes" id="UP000704712"/>
    </source>
</evidence>
<dbReference type="AlphaFoldDB" id="A0A8S9U3K1"/>
<gene>
    <name evidence="1" type="ORF">GN958_ATG16603</name>
</gene>
<dbReference type="EMBL" id="JAACNO010002331">
    <property type="protein sequence ID" value="KAF4134222.1"/>
    <property type="molecule type" value="Genomic_DNA"/>
</dbReference>
<name>A0A8S9U3K1_PHYIN</name>
<dbReference type="Proteomes" id="UP000704712">
    <property type="component" value="Unassembled WGS sequence"/>
</dbReference>
<reference evidence="1" key="1">
    <citation type="submission" date="2020-03" db="EMBL/GenBank/DDBJ databases">
        <title>Hybrid Assembly of Korean Phytophthora infestans isolates.</title>
        <authorList>
            <person name="Prokchorchik M."/>
            <person name="Lee Y."/>
            <person name="Seo J."/>
            <person name="Cho J.-H."/>
            <person name="Park Y.-E."/>
            <person name="Jang D.-C."/>
            <person name="Im J.-S."/>
            <person name="Choi J.-G."/>
            <person name="Park H.-J."/>
            <person name="Lee G.-B."/>
            <person name="Lee Y.-G."/>
            <person name="Hong S.-Y."/>
            <person name="Cho K."/>
            <person name="Sohn K.H."/>
        </authorList>
    </citation>
    <scope>NUCLEOTIDE SEQUENCE</scope>
    <source>
        <strain evidence="1">KR_2_A2</strain>
    </source>
</reference>
<accession>A0A8S9U3K1</accession>
<organism evidence="1 2">
    <name type="scientific">Phytophthora infestans</name>
    <name type="common">Potato late blight agent</name>
    <name type="synonym">Botrytis infestans</name>
    <dbReference type="NCBI Taxonomy" id="4787"/>
    <lineage>
        <taxon>Eukaryota</taxon>
        <taxon>Sar</taxon>
        <taxon>Stramenopiles</taxon>
        <taxon>Oomycota</taxon>
        <taxon>Peronosporomycetes</taxon>
        <taxon>Peronosporales</taxon>
        <taxon>Peronosporaceae</taxon>
        <taxon>Phytophthora</taxon>
    </lineage>
</organism>
<sequence>MHLSEQRQWVTGLPPDISEADKTRRFKALRKMTKRLVKEKLGKGKLGRKCDDMSKRFLQDDKDIRKLVTESLAE</sequence>
<evidence type="ECO:0000313" key="1">
    <source>
        <dbReference type="EMBL" id="KAF4134222.1"/>
    </source>
</evidence>
<protein>
    <submittedName>
        <fullName evidence="1">Uncharacterized protein</fullName>
    </submittedName>
</protein>